<dbReference type="SUPFAM" id="SSF51182">
    <property type="entry name" value="RmlC-like cupins"/>
    <property type="match status" value="1"/>
</dbReference>
<dbReference type="SUPFAM" id="SSF53448">
    <property type="entry name" value="Nucleotide-diphospho-sugar transferases"/>
    <property type="match status" value="1"/>
</dbReference>
<evidence type="ECO:0000256" key="9">
    <source>
        <dbReference type="RuleBase" id="RU004190"/>
    </source>
</evidence>
<keyword evidence="5 13" id="KW-0548">Nucleotidyltransferase</keyword>
<dbReference type="Pfam" id="PF00483">
    <property type="entry name" value="NTP_transferase"/>
    <property type="match status" value="1"/>
</dbReference>
<comment type="catalytic activity">
    <reaction evidence="8">
        <text>alpha-D-mannose 1-phosphate + GTP + H(+) = GDP-alpha-D-mannose + diphosphate</text>
        <dbReference type="Rhea" id="RHEA:15229"/>
        <dbReference type="ChEBI" id="CHEBI:15378"/>
        <dbReference type="ChEBI" id="CHEBI:33019"/>
        <dbReference type="ChEBI" id="CHEBI:37565"/>
        <dbReference type="ChEBI" id="CHEBI:57527"/>
        <dbReference type="ChEBI" id="CHEBI:58409"/>
        <dbReference type="EC" id="2.7.7.13"/>
    </reaction>
</comment>
<comment type="similarity">
    <text evidence="2 9">Belongs to the mannose-6-phosphate isomerase type 2 family.</text>
</comment>
<dbReference type="InterPro" id="IPR049577">
    <property type="entry name" value="GMPP_N"/>
</dbReference>
<evidence type="ECO:0000256" key="2">
    <source>
        <dbReference type="ARBA" id="ARBA00006115"/>
    </source>
</evidence>
<feature type="domain" description="MannoseP isomerase/GMP-like beta-helix" evidence="12">
    <location>
        <begin position="300"/>
        <end position="351"/>
    </location>
</feature>
<dbReference type="InterPro" id="IPR006375">
    <property type="entry name" value="Man1P_GuaTrfase/Man6P_Isoase"/>
</dbReference>
<dbReference type="InterPro" id="IPR005835">
    <property type="entry name" value="NTP_transferase_dom"/>
</dbReference>
<evidence type="ECO:0000259" key="11">
    <source>
        <dbReference type="Pfam" id="PF01050"/>
    </source>
</evidence>
<evidence type="ECO:0000256" key="1">
    <source>
        <dbReference type="ARBA" id="ARBA00004823"/>
    </source>
</evidence>
<dbReference type="InterPro" id="IPR051161">
    <property type="entry name" value="Mannose-6P_isomerase_type2"/>
</dbReference>
<dbReference type="InterPro" id="IPR011051">
    <property type="entry name" value="RmlC_Cupin_sf"/>
</dbReference>
<evidence type="ECO:0000256" key="6">
    <source>
        <dbReference type="ARBA" id="ARBA00022741"/>
    </source>
</evidence>
<dbReference type="InterPro" id="IPR014710">
    <property type="entry name" value="RmlC-like_jellyroll"/>
</dbReference>
<evidence type="ECO:0000256" key="3">
    <source>
        <dbReference type="ARBA" id="ARBA00012387"/>
    </source>
</evidence>
<dbReference type="GO" id="GO:0005525">
    <property type="term" value="F:GTP binding"/>
    <property type="evidence" value="ECO:0007669"/>
    <property type="project" value="UniProtKB-KW"/>
</dbReference>
<dbReference type="InterPro" id="IPR001538">
    <property type="entry name" value="Man6P_isomerase-2_C"/>
</dbReference>
<dbReference type="InterPro" id="IPR054566">
    <property type="entry name" value="ManC/GMP-like_b-helix"/>
</dbReference>
<organism evidence="13 14">
    <name type="scientific">Neptunicella marina</name>
    <dbReference type="NCBI Taxonomy" id="2125989"/>
    <lineage>
        <taxon>Bacteria</taxon>
        <taxon>Pseudomonadati</taxon>
        <taxon>Pseudomonadota</taxon>
        <taxon>Gammaproteobacteria</taxon>
        <taxon>Alteromonadales</taxon>
        <taxon>Alteromonadaceae</taxon>
        <taxon>Neptunicella</taxon>
    </lineage>
</organism>
<gene>
    <name evidence="13" type="ORF">H8B19_07835</name>
</gene>
<dbReference type="UniPathway" id="UPA00126">
    <property type="reaction ID" value="UER00930"/>
</dbReference>
<evidence type="ECO:0000259" key="10">
    <source>
        <dbReference type="Pfam" id="PF00483"/>
    </source>
</evidence>
<dbReference type="Gene3D" id="2.60.120.10">
    <property type="entry name" value="Jelly Rolls"/>
    <property type="match status" value="1"/>
</dbReference>
<dbReference type="Pfam" id="PF22640">
    <property type="entry name" value="ManC_GMP_beta-helix"/>
    <property type="match status" value="1"/>
</dbReference>
<dbReference type="PANTHER" id="PTHR46390:SF1">
    <property type="entry name" value="MANNOSE-1-PHOSPHATE GUANYLYLTRANSFERASE"/>
    <property type="match status" value="1"/>
</dbReference>
<dbReference type="GO" id="GO:0004475">
    <property type="term" value="F:mannose-1-phosphate guanylyltransferase (GTP) activity"/>
    <property type="evidence" value="ECO:0007669"/>
    <property type="project" value="UniProtKB-EC"/>
</dbReference>
<dbReference type="CDD" id="cd02509">
    <property type="entry name" value="GDP-M1P_Guanylyltransferase"/>
    <property type="match status" value="1"/>
</dbReference>
<evidence type="ECO:0000259" key="12">
    <source>
        <dbReference type="Pfam" id="PF22640"/>
    </source>
</evidence>
<name>A0A8J6IUC6_9ALTE</name>
<dbReference type="FunFam" id="3.90.550.10:FF:000046">
    <property type="entry name" value="Mannose-1-phosphate guanylyltransferase (GDP)"/>
    <property type="match status" value="1"/>
</dbReference>
<protein>
    <recommendedName>
        <fullName evidence="3">mannose-1-phosphate guanylyltransferase</fullName>
        <ecNumber evidence="3">2.7.7.13</ecNumber>
    </recommendedName>
</protein>
<dbReference type="PANTHER" id="PTHR46390">
    <property type="entry name" value="MANNOSE-1-PHOSPHATE GUANYLYLTRANSFERASE"/>
    <property type="match status" value="1"/>
</dbReference>
<evidence type="ECO:0000256" key="4">
    <source>
        <dbReference type="ARBA" id="ARBA00022679"/>
    </source>
</evidence>
<keyword evidence="13" id="KW-0413">Isomerase</keyword>
<dbReference type="FunFam" id="2.60.120.10:FF:000032">
    <property type="entry name" value="Mannose-1-phosphate guanylyltransferase/mannose-6-phosphate isomerase"/>
    <property type="match status" value="1"/>
</dbReference>
<dbReference type="GO" id="GO:0016853">
    <property type="term" value="F:isomerase activity"/>
    <property type="evidence" value="ECO:0007669"/>
    <property type="project" value="UniProtKB-KW"/>
</dbReference>
<comment type="caution">
    <text evidence="13">The sequence shown here is derived from an EMBL/GenBank/DDBJ whole genome shotgun (WGS) entry which is preliminary data.</text>
</comment>
<feature type="domain" description="Nucleotidyl transferase" evidence="10">
    <location>
        <begin position="10"/>
        <end position="290"/>
    </location>
</feature>
<dbReference type="Pfam" id="PF01050">
    <property type="entry name" value="MannoseP_isomer"/>
    <property type="match status" value="1"/>
</dbReference>
<dbReference type="GO" id="GO:0009298">
    <property type="term" value="P:GDP-mannose biosynthetic process"/>
    <property type="evidence" value="ECO:0007669"/>
    <property type="project" value="UniProtKB-UniPathway"/>
</dbReference>
<proteinExistence type="inferred from homology"/>
<evidence type="ECO:0000313" key="13">
    <source>
        <dbReference type="EMBL" id="MBC3765783.1"/>
    </source>
</evidence>
<dbReference type="Proteomes" id="UP000601768">
    <property type="component" value="Unassembled WGS sequence"/>
</dbReference>
<evidence type="ECO:0000313" key="14">
    <source>
        <dbReference type="Proteomes" id="UP000601768"/>
    </source>
</evidence>
<keyword evidence="14" id="KW-1185">Reference proteome</keyword>
<reference evidence="13" key="2">
    <citation type="submission" date="2020-08" db="EMBL/GenBank/DDBJ databases">
        <authorList>
            <person name="Lai Q."/>
        </authorList>
    </citation>
    <scope>NUCLEOTIDE SEQUENCE</scope>
    <source>
        <strain evidence="13">S27-2</strain>
    </source>
</reference>
<keyword evidence="6" id="KW-0547">Nucleotide-binding</keyword>
<keyword evidence="7" id="KW-0342">GTP-binding</keyword>
<dbReference type="NCBIfam" id="TIGR01479">
    <property type="entry name" value="GMP_PMI"/>
    <property type="match status" value="1"/>
</dbReference>
<reference evidence="13" key="1">
    <citation type="journal article" date="2018" name="Int. J. Syst. Evol. Microbiol.">
        <title>Neptunicella marina gen. nov., sp. nov., isolated from surface seawater.</title>
        <authorList>
            <person name="Liu X."/>
            <person name="Lai Q."/>
            <person name="Du Y."/>
            <person name="Zhang X."/>
            <person name="Liu Z."/>
            <person name="Sun F."/>
            <person name="Shao Z."/>
        </authorList>
    </citation>
    <scope>NUCLEOTIDE SEQUENCE</scope>
    <source>
        <strain evidence="13">S27-2</strain>
    </source>
</reference>
<evidence type="ECO:0000256" key="7">
    <source>
        <dbReference type="ARBA" id="ARBA00023134"/>
    </source>
</evidence>
<dbReference type="Gene3D" id="3.90.550.10">
    <property type="entry name" value="Spore Coat Polysaccharide Biosynthesis Protein SpsA, Chain A"/>
    <property type="match status" value="1"/>
</dbReference>
<dbReference type="InterPro" id="IPR029044">
    <property type="entry name" value="Nucleotide-diphossugar_trans"/>
</dbReference>
<dbReference type="EMBL" id="JACNEP010000005">
    <property type="protein sequence ID" value="MBC3765783.1"/>
    <property type="molecule type" value="Genomic_DNA"/>
</dbReference>
<comment type="pathway">
    <text evidence="1">Nucleotide-sugar biosynthesis; GDP-alpha-D-mannose biosynthesis; GDP-alpha-D-mannose from alpha-D-mannose 1-phosphate (GTP route): step 1/1.</text>
</comment>
<accession>A0A8J6IUC6</accession>
<dbReference type="GO" id="GO:0000271">
    <property type="term" value="P:polysaccharide biosynthetic process"/>
    <property type="evidence" value="ECO:0007669"/>
    <property type="project" value="InterPro"/>
</dbReference>
<dbReference type="EC" id="2.7.7.13" evidence="3"/>
<dbReference type="AlphaFoldDB" id="A0A8J6IUC6"/>
<evidence type="ECO:0000256" key="5">
    <source>
        <dbReference type="ARBA" id="ARBA00022695"/>
    </source>
</evidence>
<feature type="domain" description="Mannose-6-phosphate isomerase type II C-terminal" evidence="11">
    <location>
        <begin position="355"/>
        <end position="469"/>
    </location>
</feature>
<evidence type="ECO:0000256" key="8">
    <source>
        <dbReference type="ARBA" id="ARBA00047343"/>
    </source>
</evidence>
<sequence>MMETELMIMPVIMCGGSGTRMWPQSREHYPKQFLNLVEADLSLLQSTVQRLPSNCSPAIAITNEQHRFLVAEQLREIDYHPQSIVLEPEGRNTAPAVAIAAFMALEKGQDATLLIMASDHFIENNIAFHQCIENGFKLANQNKLVTFGIVPSSPETGYGYIKKGISTGINAFNIEQFVEKPDLVTAQQYVSSGDYLWNSGMFMFKASLYLAELEKYRPDIYQACLEASQNNQNDLDFTRLDHDAFCACPSESIDYAVMEKTNLGVTVPLDAGWCDVGSWSALWELLPKDKNNNYLRGDIISEQTYDCYINGKNRLIATLGLENFIIVDTDDALLIANKDKVQDIKKIVAELNKANRPESINHRKIYRPWGSYDSIDEGTRFQVKRITLKPGKKMTTQMHHHRAEHWIVVSGTARVVKNDVEELLTENQSTYIPIGVKHSLENPGQLPLEVIEVQSGQLFGDQDIIRFND</sequence>
<dbReference type="CDD" id="cd02213">
    <property type="entry name" value="cupin_PMI_typeII_C"/>
    <property type="match status" value="1"/>
</dbReference>
<keyword evidence="4 13" id="KW-0808">Transferase</keyword>